<dbReference type="PANTHER" id="PTHR24046">
    <property type="entry name" value="SIGNAL PEPTIDE, CUB AND EGF-LIKE DOMAIN-CONTAINING"/>
    <property type="match status" value="1"/>
</dbReference>
<dbReference type="InterPro" id="IPR024731">
    <property type="entry name" value="NELL2-like_EGF"/>
</dbReference>
<dbReference type="Proteomes" id="UP000472265">
    <property type="component" value="Chromosome 14"/>
</dbReference>
<dbReference type="InterPro" id="IPR035914">
    <property type="entry name" value="Sperma_CUB_dom_sf"/>
</dbReference>
<evidence type="ECO:0000256" key="8">
    <source>
        <dbReference type="ARBA" id="ARBA00022837"/>
    </source>
</evidence>
<dbReference type="InterPro" id="IPR000742">
    <property type="entry name" value="EGF"/>
</dbReference>
<dbReference type="Ensembl" id="ENSSAUT00010030061.1">
    <property type="protein sequence ID" value="ENSSAUP00010028512.1"/>
    <property type="gene ID" value="ENSSAUG00010010911.1"/>
</dbReference>
<dbReference type="SMART" id="SM01411">
    <property type="entry name" value="Ephrin_rec_like"/>
    <property type="match status" value="2"/>
</dbReference>
<dbReference type="PROSITE" id="PS01180">
    <property type="entry name" value="CUB"/>
    <property type="match status" value="1"/>
</dbReference>
<reference evidence="15" key="1">
    <citation type="submission" date="2021-04" db="EMBL/GenBank/DDBJ databases">
        <authorList>
            <consortium name="Wellcome Sanger Institute Data Sharing"/>
        </authorList>
    </citation>
    <scope>NUCLEOTIDE SEQUENCE [LARGE SCALE GENOMIC DNA]</scope>
</reference>
<dbReference type="GO" id="GO:0005615">
    <property type="term" value="C:extracellular space"/>
    <property type="evidence" value="ECO:0007669"/>
    <property type="project" value="TreeGrafter"/>
</dbReference>
<evidence type="ECO:0000256" key="12">
    <source>
        <dbReference type="PROSITE-ProRule" id="PRU00076"/>
    </source>
</evidence>
<keyword evidence="3" id="KW-0217">Developmental protein</keyword>
<evidence type="ECO:0000313" key="15">
    <source>
        <dbReference type="Ensembl" id="ENSSAUP00010028512.1"/>
    </source>
</evidence>
<keyword evidence="16" id="KW-1185">Reference proteome</keyword>
<keyword evidence="6" id="KW-0732">Signal</keyword>
<dbReference type="FunFam" id="2.10.25.10:FF:000035">
    <property type="entry name" value="Signal peptide, CUB domain and EGF-like domain-containing 2"/>
    <property type="match status" value="1"/>
</dbReference>
<dbReference type="PROSITE" id="PS01187">
    <property type="entry name" value="EGF_CA"/>
    <property type="match status" value="3"/>
</dbReference>
<dbReference type="InterPro" id="IPR052071">
    <property type="entry name" value="SCUB_EGF-like_domain"/>
</dbReference>
<dbReference type="Gene3D" id="2.10.50.10">
    <property type="entry name" value="Tumor Necrosis Factor Receptor, subunit A, domain 2"/>
    <property type="match status" value="2"/>
</dbReference>
<evidence type="ECO:0000259" key="13">
    <source>
        <dbReference type="PROSITE" id="PS01180"/>
    </source>
</evidence>
<organism evidence="15 16">
    <name type="scientific">Sparus aurata</name>
    <name type="common">Gilthead sea bream</name>
    <dbReference type="NCBI Taxonomy" id="8175"/>
    <lineage>
        <taxon>Eukaryota</taxon>
        <taxon>Metazoa</taxon>
        <taxon>Chordata</taxon>
        <taxon>Craniata</taxon>
        <taxon>Vertebrata</taxon>
        <taxon>Euteleostomi</taxon>
        <taxon>Actinopterygii</taxon>
        <taxon>Neopterygii</taxon>
        <taxon>Teleostei</taxon>
        <taxon>Neoteleostei</taxon>
        <taxon>Acanthomorphata</taxon>
        <taxon>Eupercaria</taxon>
        <taxon>Spariformes</taxon>
        <taxon>Sparidae</taxon>
        <taxon>Sparus</taxon>
    </lineage>
</organism>
<evidence type="ECO:0000256" key="6">
    <source>
        <dbReference type="ARBA" id="ARBA00022729"/>
    </source>
</evidence>
<dbReference type="InterPro" id="IPR000859">
    <property type="entry name" value="CUB_dom"/>
</dbReference>
<feature type="domain" description="CUB" evidence="13">
    <location>
        <begin position="663"/>
        <end position="775"/>
    </location>
</feature>
<proteinExistence type="predicted"/>
<evidence type="ECO:0000256" key="5">
    <source>
        <dbReference type="ARBA" id="ARBA00022536"/>
    </source>
</evidence>
<gene>
    <name evidence="15" type="primary">SCUBE1</name>
    <name evidence="15" type="synonym">scube1</name>
</gene>
<evidence type="ECO:0000256" key="9">
    <source>
        <dbReference type="ARBA" id="ARBA00023157"/>
    </source>
</evidence>
<dbReference type="Pfam" id="PF07699">
    <property type="entry name" value="Ephrin_rec_like"/>
    <property type="match status" value="2"/>
</dbReference>
<dbReference type="CDD" id="cd00041">
    <property type="entry name" value="CUB"/>
    <property type="match status" value="1"/>
</dbReference>
<dbReference type="SMART" id="SM00181">
    <property type="entry name" value="EGF"/>
    <property type="match status" value="8"/>
</dbReference>
<name>A0A671VS05_SPAAU</name>
<keyword evidence="4" id="KW-0964">Secreted</keyword>
<comment type="subcellular location">
    <subcellularLocation>
        <location evidence="1">Cell surface</location>
    </subcellularLocation>
    <subcellularLocation>
        <location evidence="2">Secreted</location>
    </subcellularLocation>
</comment>
<dbReference type="GO" id="GO:0009986">
    <property type="term" value="C:cell surface"/>
    <property type="evidence" value="ECO:0007669"/>
    <property type="project" value="UniProtKB-SubCell"/>
</dbReference>
<dbReference type="Pfam" id="PF12947">
    <property type="entry name" value="EGF_3"/>
    <property type="match status" value="1"/>
</dbReference>
<dbReference type="InterPro" id="IPR018097">
    <property type="entry name" value="EGF_Ca-bd_CS"/>
</dbReference>
<dbReference type="SUPFAM" id="SSF57184">
    <property type="entry name" value="Growth factor receptor domain"/>
    <property type="match status" value="3"/>
</dbReference>
<evidence type="ECO:0000256" key="4">
    <source>
        <dbReference type="ARBA" id="ARBA00022525"/>
    </source>
</evidence>
<evidence type="ECO:0000259" key="14">
    <source>
        <dbReference type="PROSITE" id="PS50026"/>
    </source>
</evidence>
<dbReference type="SMART" id="SM00179">
    <property type="entry name" value="EGF_CA"/>
    <property type="match status" value="7"/>
</dbReference>
<dbReference type="Pfam" id="PF07645">
    <property type="entry name" value="EGF_CA"/>
    <property type="match status" value="2"/>
</dbReference>
<keyword evidence="7" id="KW-0677">Repeat</keyword>
<dbReference type="GO" id="GO:0007165">
    <property type="term" value="P:signal transduction"/>
    <property type="evidence" value="ECO:0007669"/>
    <property type="project" value="TreeGrafter"/>
</dbReference>
<evidence type="ECO:0000256" key="2">
    <source>
        <dbReference type="ARBA" id="ARBA00004613"/>
    </source>
</evidence>
<feature type="domain" description="EGF-like" evidence="14">
    <location>
        <begin position="8"/>
        <end position="48"/>
    </location>
</feature>
<dbReference type="Pfam" id="PF14670">
    <property type="entry name" value="FXa_inhibition"/>
    <property type="match status" value="3"/>
</dbReference>
<dbReference type="Pfam" id="PF00431">
    <property type="entry name" value="CUB"/>
    <property type="match status" value="1"/>
</dbReference>
<dbReference type="GeneTree" id="ENSGT00940000153185"/>
<evidence type="ECO:0000256" key="1">
    <source>
        <dbReference type="ARBA" id="ARBA00004241"/>
    </source>
</evidence>
<feature type="domain" description="EGF-like" evidence="14">
    <location>
        <begin position="255"/>
        <end position="295"/>
    </location>
</feature>
<dbReference type="InterPro" id="IPR011641">
    <property type="entry name" value="Tyr-kin_ephrin_A/B_rcpt-like"/>
</dbReference>
<evidence type="ECO:0000256" key="7">
    <source>
        <dbReference type="ARBA" id="ARBA00022737"/>
    </source>
</evidence>
<dbReference type="FunFam" id="2.10.25.10:FF:000124">
    <property type="entry name" value="Signal peptide, CUB domain and EGF-like domain-containing 3"/>
    <property type="match status" value="1"/>
</dbReference>
<dbReference type="PROSITE" id="PS50026">
    <property type="entry name" value="EGF_3"/>
    <property type="match status" value="4"/>
</dbReference>
<dbReference type="FunFam" id="2.10.25.10:FF:000199">
    <property type="entry name" value="signal peptide, CUB and EGF-like domain-containing protein 2 isoform X2"/>
    <property type="match status" value="1"/>
</dbReference>
<accession>A0A671VS05</accession>
<dbReference type="InterPro" id="IPR001881">
    <property type="entry name" value="EGF-like_Ca-bd_dom"/>
</dbReference>
<keyword evidence="10" id="KW-0325">Glycoprotein</keyword>
<evidence type="ECO:0000256" key="3">
    <source>
        <dbReference type="ARBA" id="ARBA00022473"/>
    </source>
</evidence>
<evidence type="ECO:0000313" key="16">
    <source>
        <dbReference type="Proteomes" id="UP000472265"/>
    </source>
</evidence>
<dbReference type="FunFam" id="2.10.25.10:FF:000008">
    <property type="entry name" value="Signal peptide, CUB domain, EGF-like 2"/>
    <property type="match status" value="1"/>
</dbReference>
<protein>
    <recommendedName>
        <fullName evidence="11">Signal peptide, CUB and EGF-like domain-containing protein 2</fullName>
    </recommendedName>
</protein>
<feature type="domain" description="EGF-like" evidence="14">
    <location>
        <begin position="91"/>
        <end position="127"/>
    </location>
</feature>
<comment type="caution">
    <text evidence="12">Lacks conserved residue(s) required for the propagation of feature annotation.</text>
</comment>
<reference evidence="15" key="3">
    <citation type="submission" date="2025-09" db="UniProtKB">
        <authorList>
            <consortium name="Ensembl"/>
        </authorList>
    </citation>
    <scope>IDENTIFICATION</scope>
</reference>
<dbReference type="SMART" id="SM00042">
    <property type="entry name" value="CUB"/>
    <property type="match status" value="1"/>
</dbReference>
<dbReference type="SUPFAM" id="SSF49854">
    <property type="entry name" value="Spermadhesin, CUB domain"/>
    <property type="match status" value="1"/>
</dbReference>
<dbReference type="FunFam" id="2.10.25.10:FF:000028">
    <property type="entry name" value="Signal peptide, CUB domain and EGF-like domain-containing 2"/>
    <property type="match status" value="1"/>
</dbReference>
<evidence type="ECO:0000256" key="11">
    <source>
        <dbReference type="ARBA" id="ARBA00067359"/>
    </source>
</evidence>
<dbReference type="PANTHER" id="PTHR24046:SF4">
    <property type="entry name" value="SIGNAL PEPTIDE, CUB AND EGF-LIKE DOMAIN-CONTAINING PROTEIN 1"/>
    <property type="match status" value="1"/>
</dbReference>
<dbReference type="Gene3D" id="2.60.120.290">
    <property type="entry name" value="Spermadhesin, CUB domain"/>
    <property type="match status" value="1"/>
</dbReference>
<dbReference type="PROSITE" id="PS01186">
    <property type="entry name" value="EGF_2"/>
    <property type="match status" value="3"/>
</dbReference>
<evidence type="ECO:0000256" key="10">
    <source>
        <dbReference type="ARBA" id="ARBA00023180"/>
    </source>
</evidence>
<dbReference type="GO" id="GO:0005509">
    <property type="term" value="F:calcium ion binding"/>
    <property type="evidence" value="ECO:0007669"/>
    <property type="project" value="InterPro"/>
</dbReference>
<dbReference type="InterPro" id="IPR000152">
    <property type="entry name" value="EGF-type_Asp/Asn_hydroxyl_site"/>
</dbReference>
<feature type="disulfide bond" evidence="12">
    <location>
        <begin position="220"/>
        <end position="230"/>
    </location>
</feature>
<keyword evidence="8" id="KW-0106">Calcium</keyword>
<reference evidence="15" key="2">
    <citation type="submission" date="2025-08" db="UniProtKB">
        <authorList>
            <consortium name="Ensembl"/>
        </authorList>
    </citation>
    <scope>IDENTIFICATION</scope>
</reference>
<dbReference type="SUPFAM" id="SSF57196">
    <property type="entry name" value="EGF/Laminin"/>
    <property type="match status" value="1"/>
</dbReference>
<dbReference type="FunFam" id="2.60.120.290:FF:000002">
    <property type="entry name" value="Signal peptide, CUB domain and EGF-like domain-containing 2"/>
    <property type="match status" value="1"/>
</dbReference>
<feature type="domain" description="EGF-like" evidence="14">
    <location>
        <begin position="216"/>
        <end position="254"/>
    </location>
</feature>
<dbReference type="Pfam" id="PF12662">
    <property type="entry name" value="cEGF"/>
    <property type="match status" value="1"/>
</dbReference>
<keyword evidence="5 12" id="KW-0245">EGF-like domain</keyword>
<dbReference type="FunFam" id="2.10.25.10:FF:000030">
    <property type="entry name" value="Signal peptide, CUB domain and EGF-like domain-containing 2"/>
    <property type="match status" value="1"/>
</dbReference>
<sequence length="853" mass="94744">MGNVGLADADECAEGSDDCHIDALCQNTPKSYNCICKPGYKGDGKQCEDMDECENDYNGGCVHECINIPGNYRCTCYDGFMLAHDGHNCLDVDECLDNNGGCQQVCVNTMGSYECQCTEGFFLSDNQHTCIHRSDETCAVNNGGCDRTCKDTATGVRCSCPVGFTLQPDGKTCKDIDECLENNGGCDHFCRNTVGSFECSCQKGHKLLTDERTCQDIDECSFERTCDHTCINYPGSFECLCNKGYILYGLTHCGDIDECSISNGSCEHGCVNTQGGYECVCPPGQKLHWNKKDCIEAAKCLPNGKPAPRAQLTCTKSGGAEVCSLSCPSNAHFLADSENSYTLSCGVPVQPGKAPQKRNATTGGCSHMLAPPIKQKARFKIKDAKCHLRPRGQFPCTDDCQVTFVNLKCDSSKKRRRGRKSPSKEVSHITAEFEMEMKEEEASDSCNLDCVREKMKQKLQSAMRTLRKSINKQQFYIQFSGTEYEVAQKPSRVPEGAEACSTGQVLREGKCGKSCFMSCWCHVGVLSSCHNEELQKVFSQYSPVRSSSVSCGVGTFYSGEQEQCVQCPPGTYQDTAGQLSCEPCPNGLLFMCLSAFILDPFCSSSVHCAPGHYYNSSTHRCIRCPAGTYQSEFGQNYCITCPGNTTTDFDGATNVSHCKNQLCGGELGEYTGYIESPNYPGDYPSNVDCVWTINPPHKRRILIVVPEIFLPIEDECGDVLVMRKSAHPTSITTYETCQTYERPIAFTSRSRKLWIQFKSNEGNSGKGFQVPYVTYDEDYQQLIEDIVRDGRLYASENHQEILKDKKLIKALFDVLAHPQNYFRYTAQESKEMFPRSFIKLLRSKVTRFLRPYK</sequence>
<dbReference type="InterPro" id="IPR049883">
    <property type="entry name" value="NOTCH1_EGF-like"/>
</dbReference>
<dbReference type="InterPro" id="IPR026823">
    <property type="entry name" value="cEGF"/>
</dbReference>
<dbReference type="Gene3D" id="2.10.25.10">
    <property type="entry name" value="Laminin"/>
    <property type="match status" value="7"/>
</dbReference>
<dbReference type="PROSITE" id="PS00010">
    <property type="entry name" value="ASX_HYDROXYL"/>
    <property type="match status" value="6"/>
</dbReference>
<keyword evidence="9 12" id="KW-1015">Disulfide bond</keyword>
<dbReference type="AlphaFoldDB" id="A0A671VS05"/>
<dbReference type="CDD" id="cd00054">
    <property type="entry name" value="EGF_CA"/>
    <property type="match status" value="3"/>
</dbReference>
<dbReference type="FunFam" id="2.10.25.10:FF:000037">
    <property type="entry name" value="Signal peptide, CUB domain and EGF-like domain-containing 2"/>
    <property type="match status" value="1"/>
</dbReference>
<dbReference type="InterPro" id="IPR009030">
    <property type="entry name" value="Growth_fac_rcpt_cys_sf"/>
</dbReference>
<dbReference type="FunFam" id="2.10.50.10:FF:000024">
    <property type="entry name" value="signal peptide, CUB and EGF-like domain-containing protein 1"/>
    <property type="match status" value="1"/>
</dbReference>